<dbReference type="Pfam" id="PF06423">
    <property type="entry name" value="GWT1"/>
    <property type="match status" value="1"/>
</dbReference>
<dbReference type="GO" id="GO:0032216">
    <property type="term" value="F:glucosaminyl-phosphatidylinositol O-acyltransferase activity"/>
    <property type="evidence" value="ECO:0007669"/>
    <property type="project" value="TreeGrafter"/>
</dbReference>
<keyword evidence="7 8" id="KW-0472">Membrane</keyword>
<name>A0A1Y2F3T3_PROLT</name>
<keyword evidence="8" id="KW-0256">Endoplasmic reticulum</keyword>
<protein>
    <recommendedName>
        <fullName evidence="8">GPI-anchored wall transfer protein</fullName>
        <ecNumber evidence="8">2.3.-.-</ecNumber>
    </recommendedName>
</protein>
<dbReference type="UniPathway" id="UPA00196"/>
<sequence>MALEDEARAAQAIDAALKRSFYENHTGSSVREINQITLVILAAHALFSGLKTAGFLGTAADEMTWGFVCYILNIVLAVTLYNGRGHFQLLLMYGGGAMLVTLWAGLNGSSARRGSQDKSAKKRLGFLSAYRAMMMLLTVVAIFAVDTAQFPRRYAKVETWGTSLMDLGVGSFVFSSGLVSARLPQSYTFLQGFQQTGILGLMGIVRALLVKGSGYHEHTSEYGVHWNFFLTLALLPPLLPLSRLVWRRIPSFLVQGILVAILYEMALQLTGLQNWVLLAQRDTLISANKEGLASFGGYIAIFLMGLDAGALVLKPTGQNRKASTILLLTALLFWFAYSFMTTLPIPKSLRRQGKFQIGATGPWQASRRLANAPYIFWVAAHNYGFLLALMLIEQGFTWVGTKFSKPDSAKERRKQLVQKKTGKVVAGENGKPSKATTINESLLLNLVNKHSLKVFLFANLLTGVLNLSLGTKLMKLSDMQGVGIILAYSLVTCAAAFILDRVNLPF</sequence>
<keyword evidence="5 8" id="KW-0812">Transmembrane</keyword>
<reference evidence="9 10" key="1">
    <citation type="submission" date="2016-07" db="EMBL/GenBank/DDBJ databases">
        <title>Pervasive Adenine N6-methylation of Active Genes in Fungi.</title>
        <authorList>
            <consortium name="DOE Joint Genome Institute"/>
            <person name="Mondo S.J."/>
            <person name="Dannebaum R.O."/>
            <person name="Kuo R.C."/>
            <person name="Labutti K."/>
            <person name="Haridas S."/>
            <person name="Kuo A."/>
            <person name="Salamov A."/>
            <person name="Ahrendt S.R."/>
            <person name="Lipzen A."/>
            <person name="Sullivan W."/>
            <person name="Andreopoulos W.B."/>
            <person name="Clum A."/>
            <person name="Lindquist E."/>
            <person name="Daum C."/>
            <person name="Ramamoorthy G.K."/>
            <person name="Gryganskyi A."/>
            <person name="Culley D."/>
            <person name="Magnuson J.K."/>
            <person name="James T.Y."/>
            <person name="O'Malley M.A."/>
            <person name="Stajich J.E."/>
            <person name="Spatafora J.W."/>
            <person name="Visel A."/>
            <person name="Grigoriev I.V."/>
        </authorList>
    </citation>
    <scope>NUCLEOTIDE SEQUENCE [LARGE SCALE GENOMIC DNA]</scope>
    <source>
        <strain evidence="9 10">12-1054</strain>
    </source>
</reference>
<proteinExistence type="inferred from homology"/>
<dbReference type="STRING" id="56484.A0A1Y2F3T3"/>
<evidence type="ECO:0000313" key="10">
    <source>
        <dbReference type="Proteomes" id="UP000193685"/>
    </source>
</evidence>
<comment type="similarity">
    <text evidence="3 8">Belongs to the PIGW family.</text>
</comment>
<dbReference type="Proteomes" id="UP000193685">
    <property type="component" value="Unassembled WGS sequence"/>
</dbReference>
<dbReference type="PIRSF" id="PIRSF017321">
    <property type="entry name" value="GWT1"/>
    <property type="match status" value="1"/>
</dbReference>
<evidence type="ECO:0000256" key="4">
    <source>
        <dbReference type="ARBA" id="ARBA00022502"/>
    </source>
</evidence>
<evidence type="ECO:0000256" key="8">
    <source>
        <dbReference type="RuleBase" id="RU280819"/>
    </source>
</evidence>
<feature type="transmembrane region" description="Helical" evidence="8">
    <location>
        <begin position="292"/>
        <end position="313"/>
    </location>
</feature>
<evidence type="ECO:0000256" key="1">
    <source>
        <dbReference type="ARBA" id="ARBA00004477"/>
    </source>
</evidence>
<evidence type="ECO:0000256" key="3">
    <source>
        <dbReference type="ARBA" id="ARBA00007559"/>
    </source>
</evidence>
<evidence type="ECO:0000256" key="7">
    <source>
        <dbReference type="ARBA" id="ARBA00023136"/>
    </source>
</evidence>
<dbReference type="EC" id="2.3.-.-" evidence="8"/>
<dbReference type="InterPro" id="IPR009447">
    <property type="entry name" value="PIGW/GWT1"/>
</dbReference>
<keyword evidence="4 8" id="KW-0337">GPI-anchor biosynthesis</keyword>
<dbReference type="GO" id="GO:0005789">
    <property type="term" value="C:endoplasmic reticulum membrane"/>
    <property type="evidence" value="ECO:0007669"/>
    <property type="project" value="UniProtKB-SubCell"/>
</dbReference>
<evidence type="ECO:0000256" key="5">
    <source>
        <dbReference type="ARBA" id="ARBA00022692"/>
    </source>
</evidence>
<feature type="transmembrane region" description="Helical" evidence="8">
    <location>
        <begin position="374"/>
        <end position="392"/>
    </location>
</feature>
<feature type="transmembrane region" description="Helical" evidence="8">
    <location>
        <begin position="325"/>
        <end position="345"/>
    </location>
</feature>
<keyword evidence="8" id="KW-0012">Acyltransferase</keyword>
<feature type="transmembrane region" description="Helical" evidence="8">
    <location>
        <begin position="481"/>
        <end position="499"/>
    </location>
</feature>
<dbReference type="OrthoDB" id="15270at2759"/>
<dbReference type="PANTHER" id="PTHR20661">
    <property type="entry name" value="PHOSPHATIDYLINOSITOL-GLYCAN BIOSYNTHESIS CLASS W PROTEIN"/>
    <property type="match status" value="1"/>
</dbReference>
<dbReference type="RefSeq" id="XP_040723449.1">
    <property type="nucleotide sequence ID" value="XM_040865896.1"/>
</dbReference>
<comment type="function">
    <text evidence="8">A acetyltransferase, which acetylates the inositol ring of phosphatidylinositol during biosynthesis of GPI-anchor.</text>
</comment>
<evidence type="ECO:0000313" key="9">
    <source>
        <dbReference type="EMBL" id="ORY78568.1"/>
    </source>
</evidence>
<gene>
    <name evidence="9" type="ORF">BCR37DRAFT_107391</name>
</gene>
<keyword evidence="6 8" id="KW-1133">Transmembrane helix</keyword>
<accession>A0A1Y2F3T3</accession>
<feature type="transmembrane region" description="Helical" evidence="8">
    <location>
        <begin position="452"/>
        <end position="469"/>
    </location>
</feature>
<dbReference type="GO" id="GO:0072659">
    <property type="term" value="P:protein localization to plasma membrane"/>
    <property type="evidence" value="ECO:0007669"/>
    <property type="project" value="TreeGrafter"/>
</dbReference>
<feature type="transmembrane region" description="Helical" evidence="8">
    <location>
        <begin position="226"/>
        <end position="245"/>
    </location>
</feature>
<dbReference type="GeneID" id="63782495"/>
<keyword evidence="8" id="KW-0808">Transferase</keyword>
<feature type="transmembrane region" description="Helical" evidence="8">
    <location>
        <begin position="127"/>
        <end position="145"/>
    </location>
</feature>
<organism evidence="9 10">
    <name type="scientific">Protomyces lactucae-debilis</name>
    <dbReference type="NCBI Taxonomy" id="2754530"/>
    <lineage>
        <taxon>Eukaryota</taxon>
        <taxon>Fungi</taxon>
        <taxon>Dikarya</taxon>
        <taxon>Ascomycota</taxon>
        <taxon>Taphrinomycotina</taxon>
        <taxon>Taphrinomycetes</taxon>
        <taxon>Taphrinales</taxon>
        <taxon>Protomycetaceae</taxon>
        <taxon>Protomyces</taxon>
    </lineage>
</organism>
<dbReference type="AlphaFoldDB" id="A0A1Y2F3T3"/>
<evidence type="ECO:0000256" key="6">
    <source>
        <dbReference type="ARBA" id="ARBA00022989"/>
    </source>
</evidence>
<feature type="transmembrane region" description="Helical" evidence="8">
    <location>
        <begin position="87"/>
        <end position="106"/>
    </location>
</feature>
<comment type="caution">
    <text evidence="9">The sequence shown here is derived from an EMBL/GenBank/DDBJ whole genome shotgun (WGS) entry which is preliminary data.</text>
</comment>
<feature type="transmembrane region" description="Helical" evidence="8">
    <location>
        <begin position="252"/>
        <end position="272"/>
    </location>
</feature>
<keyword evidence="10" id="KW-1185">Reference proteome</keyword>
<comment type="pathway">
    <text evidence="2 8">Glycolipid biosynthesis; glycosylphosphatidylinositol-anchor biosynthesis.</text>
</comment>
<dbReference type="PANTHER" id="PTHR20661:SF0">
    <property type="entry name" value="PHOSPHATIDYLINOSITOL-GLYCAN BIOSYNTHESIS CLASS W PROTEIN"/>
    <property type="match status" value="1"/>
</dbReference>
<comment type="subcellular location">
    <subcellularLocation>
        <location evidence="1 8">Endoplasmic reticulum membrane</location>
        <topology evidence="1 8">Multi-pass membrane protein</topology>
    </subcellularLocation>
</comment>
<evidence type="ECO:0000256" key="2">
    <source>
        <dbReference type="ARBA" id="ARBA00004687"/>
    </source>
</evidence>
<feature type="transmembrane region" description="Helical" evidence="8">
    <location>
        <begin position="36"/>
        <end position="56"/>
    </location>
</feature>
<feature type="transmembrane region" description="Helical" evidence="8">
    <location>
        <begin position="63"/>
        <end position="81"/>
    </location>
</feature>
<dbReference type="GO" id="GO:0006506">
    <property type="term" value="P:GPI anchor biosynthetic process"/>
    <property type="evidence" value="ECO:0007669"/>
    <property type="project" value="UniProtKB-UniPathway"/>
</dbReference>
<dbReference type="EMBL" id="MCFI01000017">
    <property type="protein sequence ID" value="ORY78568.1"/>
    <property type="molecule type" value="Genomic_DNA"/>
</dbReference>